<accession>A0ACB7TZ02</accession>
<dbReference type="EMBL" id="CM037029">
    <property type="protein sequence ID" value="KAH7653303.1"/>
    <property type="molecule type" value="Genomic_DNA"/>
</dbReference>
<gene>
    <name evidence="1" type="ORF">IHE45_19G072400</name>
</gene>
<reference evidence="2" key="1">
    <citation type="journal article" date="2022" name="Nat. Commun.">
        <title>Chromosome evolution and the genetic basis of agronomically important traits in greater yam.</title>
        <authorList>
            <person name="Bredeson J.V."/>
            <person name="Lyons J.B."/>
            <person name="Oniyinde I.O."/>
            <person name="Okereke N.R."/>
            <person name="Kolade O."/>
            <person name="Nnabue I."/>
            <person name="Nwadili C.O."/>
            <person name="Hribova E."/>
            <person name="Parker M."/>
            <person name="Nwogha J."/>
            <person name="Shu S."/>
            <person name="Carlson J."/>
            <person name="Kariba R."/>
            <person name="Muthemba S."/>
            <person name="Knop K."/>
            <person name="Barton G.J."/>
            <person name="Sherwood A.V."/>
            <person name="Lopez-Montes A."/>
            <person name="Asiedu R."/>
            <person name="Jamnadass R."/>
            <person name="Muchugi A."/>
            <person name="Goodstein D."/>
            <person name="Egesi C.N."/>
            <person name="Featherston J."/>
            <person name="Asfaw A."/>
            <person name="Simpson G.G."/>
            <person name="Dolezel J."/>
            <person name="Hendre P.S."/>
            <person name="Van Deynze A."/>
            <person name="Kumar P.L."/>
            <person name="Obidiegwu J.E."/>
            <person name="Bhattacharjee R."/>
            <person name="Rokhsar D.S."/>
        </authorList>
    </citation>
    <scope>NUCLEOTIDE SEQUENCE [LARGE SCALE GENOMIC DNA]</scope>
    <source>
        <strain evidence="2">cv. TDa95/00328</strain>
    </source>
</reference>
<proteinExistence type="predicted"/>
<evidence type="ECO:0000313" key="1">
    <source>
        <dbReference type="EMBL" id="KAH7653303.1"/>
    </source>
</evidence>
<comment type="caution">
    <text evidence="1">The sequence shown here is derived from an EMBL/GenBank/DDBJ whole genome shotgun (WGS) entry which is preliminary data.</text>
</comment>
<name>A0ACB7TZ02_DIOAL</name>
<organism evidence="1 2">
    <name type="scientific">Dioscorea alata</name>
    <name type="common">Purple yam</name>
    <dbReference type="NCBI Taxonomy" id="55571"/>
    <lineage>
        <taxon>Eukaryota</taxon>
        <taxon>Viridiplantae</taxon>
        <taxon>Streptophyta</taxon>
        <taxon>Embryophyta</taxon>
        <taxon>Tracheophyta</taxon>
        <taxon>Spermatophyta</taxon>
        <taxon>Magnoliopsida</taxon>
        <taxon>Liliopsida</taxon>
        <taxon>Dioscoreales</taxon>
        <taxon>Dioscoreaceae</taxon>
        <taxon>Dioscorea</taxon>
    </lineage>
</organism>
<sequence length="1972" mass="221017">MASAAAAIDQAAPPKPVDENLWWDSFVPFFEELDTASLSSDLPDHLVEKCKKNHAWFLDSVSRFRPPSQVSKAALDSPQISVGSHRLAIKPELKEAALQVSAYLCLDEIQSYIMVDRASEHNKSIANTEGQEFLHLMVLRYFLERQCLLKCTRRIFIHALYIANDSRSSFVIREEALRLIHNGLDKNLLTIFQDLLSSVSLDKKEVDFSILWVEETLIEDNLILDILFLCYYENFSTCSGEQWRTFCSIFKELLSGSYSIGKLAPSVEAKNSFCHARAQLLLILIETLDLENLLQMVHDEVPFRQGNIVFSLSEIQEIDAVVSSFSNLGMVEAGPLILAWATFLCLLLSLPRSDVYNQLMEIDHIVHVRQAFEVGPFTYLLEILRTNTLRDLDGPVSGFVSVLRTFISAFIASYEIEESNQFLILDTLCLIYHGEESLSTQFWDGESFVDGPIRSLLYMLENEFPYRSVKLLRFLSAVSEGKWSAECVYNFLNKMCGVTSLFEIPHGSHVNIHDTVVTHHHLFVLGVEGLYIPMGSRGFVLRIVDSNRALVRWENKVSGVILLLFRMAQSSFLNNNEETCLVLNLFYRMMSFNMVITFALLNIEKLYPSEVGQLGGNLANNPRADMVEIICSLILNLSHDVSNATLVSICIKILALMLKCAPSHVIEVAARMNIFGTENAGTSSASWLLSSGFARMLLADCVEGEEDLSLTTSVLDFTLQLLETGAENDMVAALVVFSLQFVLVNCVHWRYKHKYSCLKLTFKLFELMKSCTRATHVSVKCRCIVSDIVLNDSSIHNVICHVLCNLVEDTENLSLSSHHELKEIECLQLAVCSALDTAFSLLGDLSEENISSAPAFVRMLFSSAAKPFPLVTGTLLLISSCHNSAIQLAAARVLSMLCFVASKVQPCGSENVIFPANSLQIYDLRVTLCNIMDEEMNRNEDLLIGIIDLLVYAARYQPAFLVSILLPDEDMEMTSNAYGDTKEKRAAVSQSIRSKTALEPVMKYLKISDIFFRSSPCFLLAVLKLLKALWERGGQYIQILEKIRSSEEFWGNLSLSISAKEIMSTSSENLKGDEIQLAAYRYQCQATVLEIMAQEMFFIKKFLCQDMMEKQTSEASKEGIQALTTTDNLEAANILNLKDILSAWCKSPTVENLIKSCSSARSIHDIGLHAKMTVCLCVMHLMCKLLTSDGGSLSCSLIGKIHAIIKKLTEHPSFTSLLSQYSTLGYSEGKDLTSLVINDLYYHLQGELEGREMKPGPFKELAKFLLEMDIFECKDHKIEHDMPTSRTVFLFDITCLRAEFQMELWDYSDWRASKEIAERMFLHMHNANSLMFLHESKHFALKGLIANLSMYEQHMTETKQKLIGLMISKPVIISSITHVCHCLQETLDSLVSAQKTPQFLLRLLASQAEMLLILSRILCNPNLGTPDQSELLPVFALIIKKSGIGIRLLADIRPTTPVLNKAMKVLLSLLMTSIGFSQPKADMNHKSDVGTELSLSCLGLLPVLCKLVENIEFCDLSVASLDVMLKHFLAPDTWLPVLQKHLRMQIVLQLIQHKDTQVSISSILNFFLTLACVRGGAKMLHFANFFSSLKVLFGHFLINEAFSNSLDMDSYSNMANKDEYKHIWSLGLGIIVSMICSLGDDSSCANIVDGVIHYFSEKAYLISGSLFSLKLPADAHNKKRARIPNGQTSLTALRETEHTLALICVLARYQASWSKGMQPIESDLRETSVHILAFISKAGQRLGDSPYKTSFYCPPALKEEVAMNGRPSSINVKSGWFKTPISHLSKSEVFATPSAGLAVVVKDQGENVNEFRPTQFSDLVTIQIYRIAFLLLKFLCMQAKAAAKRAGEVEFIDLARFPELPMPEILHGLQDQAIAIITEICETNKSKPIHPEAEGVCLLLLQVLEKCLYLEFCVSQSCGIRPVSGRVEDFSKEFKRLLQVAEPLTSFKASLRSLMQIITLVYPGILQINRIV</sequence>
<dbReference type="Proteomes" id="UP000827976">
    <property type="component" value="Chromosome 19"/>
</dbReference>
<keyword evidence="2" id="KW-1185">Reference proteome</keyword>
<protein>
    <submittedName>
        <fullName evidence="1">Nuclear pore complex protein Nup188 protein</fullName>
    </submittedName>
</protein>
<evidence type="ECO:0000313" key="2">
    <source>
        <dbReference type="Proteomes" id="UP000827976"/>
    </source>
</evidence>